<comment type="subcellular location">
    <subcellularLocation>
        <location evidence="1">Cell membrane</location>
        <topology evidence="1">Peripheral membrane protein</topology>
    </subcellularLocation>
</comment>
<evidence type="ECO:0000313" key="9">
    <source>
        <dbReference type="EMBL" id="PYE47814.1"/>
    </source>
</evidence>
<sequence>MYLRSVELMSERVEQASRYPFNIASIHAMGRLAFRNNITFFVGENGSGKSTLLEGIAHQCGFNTAGGGRSNQFETHASESVLGEYLRLAWMPKITNGFFMRSESFYQFASHVDQLGPQSIQYYGGKSLHEQSHGESFLNLFINRFSSKGIYLLDEPEAALSPARQLSLLRILHDLSKTSQFIIATHSPILLGYPGADILSFDDGHIHEIAYEDTDHYQITRSFLENRNRMLHELFRED</sequence>
<keyword evidence="5" id="KW-0408">Iron</keyword>
<dbReference type="CDD" id="cd00267">
    <property type="entry name" value="ABC_ATPase"/>
    <property type="match status" value="1"/>
</dbReference>
<protein>
    <submittedName>
        <fullName evidence="10">AAA family ATPase</fullName>
    </submittedName>
    <submittedName>
        <fullName evidence="9">Putative ATPase</fullName>
    </submittedName>
</protein>
<name>A0A2V4VND8_PAEBA</name>
<keyword evidence="6" id="KW-0406">Ion transport</keyword>
<dbReference type="SUPFAM" id="SSF52540">
    <property type="entry name" value="P-loop containing nucleoside triphosphate hydrolases"/>
    <property type="match status" value="1"/>
</dbReference>
<dbReference type="AlphaFoldDB" id="A0A2V4VND8"/>
<dbReference type="Pfam" id="PF13476">
    <property type="entry name" value="AAA_23"/>
    <property type="match status" value="1"/>
</dbReference>
<keyword evidence="3" id="KW-1003">Cell membrane</keyword>
<keyword evidence="4" id="KW-0410">Iron transport</keyword>
<dbReference type="Pfam" id="PF13304">
    <property type="entry name" value="AAA_21"/>
    <property type="match status" value="1"/>
</dbReference>
<evidence type="ECO:0000256" key="7">
    <source>
        <dbReference type="ARBA" id="ARBA00023136"/>
    </source>
</evidence>
<dbReference type="OrthoDB" id="9784297at2"/>
<dbReference type="RefSeq" id="WP_110897735.1">
    <property type="nucleotide sequence ID" value="NZ_CP054614.1"/>
</dbReference>
<dbReference type="EMBL" id="CP054614">
    <property type="protein sequence ID" value="QKS59084.1"/>
    <property type="molecule type" value="Genomic_DNA"/>
</dbReference>
<keyword evidence="12" id="KW-1185">Reference proteome</keyword>
<dbReference type="Proteomes" id="UP000509327">
    <property type="component" value="Chromosome"/>
</dbReference>
<proteinExistence type="predicted"/>
<keyword evidence="7" id="KW-0472">Membrane</keyword>
<evidence type="ECO:0000256" key="6">
    <source>
        <dbReference type="ARBA" id="ARBA00023065"/>
    </source>
</evidence>
<reference evidence="10 12" key="2">
    <citation type="submission" date="2020-06" db="EMBL/GenBank/DDBJ databases">
        <title>Complete genome of Paenibacillus barcinonensis KACC11450.</title>
        <authorList>
            <person name="Kim M."/>
            <person name="Park Y.-J."/>
            <person name="Shin J.-H."/>
        </authorList>
    </citation>
    <scope>NUCLEOTIDE SEQUENCE [LARGE SCALE GENOMIC DNA]</scope>
    <source>
        <strain evidence="10 12">KACC11450</strain>
    </source>
</reference>
<evidence type="ECO:0000313" key="11">
    <source>
        <dbReference type="Proteomes" id="UP000247790"/>
    </source>
</evidence>
<dbReference type="InterPro" id="IPR051535">
    <property type="entry name" value="Siderophore_ABC-ATPase"/>
</dbReference>
<evidence type="ECO:0000256" key="3">
    <source>
        <dbReference type="ARBA" id="ARBA00022475"/>
    </source>
</evidence>
<dbReference type="PANTHER" id="PTHR42771">
    <property type="entry name" value="IRON(3+)-HYDROXAMATE IMPORT ATP-BINDING PROTEIN FHUC"/>
    <property type="match status" value="1"/>
</dbReference>
<feature type="domain" description="AAA+ ATPase" evidence="8">
    <location>
        <begin position="35"/>
        <end position="205"/>
    </location>
</feature>
<organism evidence="9 11">
    <name type="scientific">Paenibacillus barcinonensis</name>
    <dbReference type="NCBI Taxonomy" id="198119"/>
    <lineage>
        <taxon>Bacteria</taxon>
        <taxon>Bacillati</taxon>
        <taxon>Bacillota</taxon>
        <taxon>Bacilli</taxon>
        <taxon>Bacillales</taxon>
        <taxon>Paenibacillaceae</taxon>
        <taxon>Paenibacillus</taxon>
    </lineage>
</organism>
<dbReference type="GO" id="GO:0006826">
    <property type="term" value="P:iron ion transport"/>
    <property type="evidence" value="ECO:0007669"/>
    <property type="project" value="UniProtKB-KW"/>
</dbReference>
<dbReference type="GO" id="GO:0005886">
    <property type="term" value="C:plasma membrane"/>
    <property type="evidence" value="ECO:0007669"/>
    <property type="project" value="UniProtKB-SubCell"/>
</dbReference>
<evidence type="ECO:0000259" key="8">
    <source>
        <dbReference type="SMART" id="SM00382"/>
    </source>
</evidence>
<dbReference type="InterPro" id="IPR038729">
    <property type="entry name" value="Rad50/SbcC_AAA"/>
</dbReference>
<dbReference type="EMBL" id="QJSW01000011">
    <property type="protein sequence ID" value="PYE47814.1"/>
    <property type="molecule type" value="Genomic_DNA"/>
</dbReference>
<evidence type="ECO:0000256" key="5">
    <source>
        <dbReference type="ARBA" id="ARBA00023004"/>
    </source>
</evidence>
<dbReference type="GO" id="GO:0016887">
    <property type="term" value="F:ATP hydrolysis activity"/>
    <property type="evidence" value="ECO:0007669"/>
    <property type="project" value="InterPro"/>
</dbReference>
<dbReference type="GO" id="GO:0006302">
    <property type="term" value="P:double-strand break repair"/>
    <property type="evidence" value="ECO:0007669"/>
    <property type="project" value="InterPro"/>
</dbReference>
<evidence type="ECO:0000313" key="12">
    <source>
        <dbReference type="Proteomes" id="UP000509327"/>
    </source>
</evidence>
<evidence type="ECO:0000256" key="2">
    <source>
        <dbReference type="ARBA" id="ARBA00022448"/>
    </source>
</evidence>
<keyword evidence="2" id="KW-0813">Transport</keyword>
<dbReference type="Gene3D" id="3.40.50.300">
    <property type="entry name" value="P-loop containing nucleotide triphosphate hydrolases"/>
    <property type="match status" value="2"/>
</dbReference>
<dbReference type="Proteomes" id="UP000247790">
    <property type="component" value="Unassembled WGS sequence"/>
</dbReference>
<accession>A0A2V4VND8</accession>
<dbReference type="GO" id="GO:0005524">
    <property type="term" value="F:ATP binding"/>
    <property type="evidence" value="ECO:0007669"/>
    <property type="project" value="InterPro"/>
</dbReference>
<evidence type="ECO:0000256" key="4">
    <source>
        <dbReference type="ARBA" id="ARBA00022496"/>
    </source>
</evidence>
<dbReference type="InterPro" id="IPR027417">
    <property type="entry name" value="P-loop_NTPase"/>
</dbReference>
<dbReference type="InterPro" id="IPR003959">
    <property type="entry name" value="ATPase_AAA_core"/>
</dbReference>
<reference evidence="9 11" key="1">
    <citation type="submission" date="2018-06" db="EMBL/GenBank/DDBJ databases">
        <title>Genomic Encyclopedia of Type Strains, Phase III (KMG-III): the genomes of soil and plant-associated and newly described type strains.</title>
        <authorList>
            <person name="Whitman W."/>
        </authorList>
    </citation>
    <scope>NUCLEOTIDE SEQUENCE [LARGE SCALE GENOMIC DNA]</scope>
    <source>
        <strain evidence="9 11">CECT 7022</strain>
    </source>
</reference>
<evidence type="ECO:0000256" key="1">
    <source>
        <dbReference type="ARBA" id="ARBA00004202"/>
    </source>
</evidence>
<dbReference type="PANTHER" id="PTHR42771:SF2">
    <property type="entry name" value="IRON(3+)-HYDROXAMATE IMPORT ATP-BINDING PROTEIN FHUC"/>
    <property type="match status" value="1"/>
</dbReference>
<gene>
    <name evidence="9" type="ORF">DFQ00_111113</name>
    <name evidence="10" type="ORF">HUB98_24675</name>
</gene>
<dbReference type="SMART" id="SM00382">
    <property type="entry name" value="AAA"/>
    <property type="match status" value="1"/>
</dbReference>
<dbReference type="InterPro" id="IPR003593">
    <property type="entry name" value="AAA+_ATPase"/>
</dbReference>
<evidence type="ECO:0000313" key="10">
    <source>
        <dbReference type="EMBL" id="QKS59084.1"/>
    </source>
</evidence>